<dbReference type="AlphaFoldDB" id="A0AAD6T2B6"/>
<reference evidence="3" key="1">
    <citation type="submission" date="2023-03" db="EMBL/GenBank/DDBJ databases">
        <title>Massive genome expansion in bonnet fungi (Mycena s.s.) driven by repeated elements and novel gene families across ecological guilds.</title>
        <authorList>
            <consortium name="Lawrence Berkeley National Laboratory"/>
            <person name="Harder C.B."/>
            <person name="Miyauchi S."/>
            <person name="Viragh M."/>
            <person name="Kuo A."/>
            <person name="Thoen E."/>
            <person name="Andreopoulos B."/>
            <person name="Lu D."/>
            <person name="Skrede I."/>
            <person name="Drula E."/>
            <person name="Henrissat B."/>
            <person name="Morin E."/>
            <person name="Kohler A."/>
            <person name="Barry K."/>
            <person name="LaButti K."/>
            <person name="Morin E."/>
            <person name="Salamov A."/>
            <person name="Lipzen A."/>
            <person name="Mereny Z."/>
            <person name="Hegedus B."/>
            <person name="Baldrian P."/>
            <person name="Stursova M."/>
            <person name="Weitz H."/>
            <person name="Taylor A."/>
            <person name="Grigoriev I.V."/>
            <person name="Nagy L.G."/>
            <person name="Martin F."/>
            <person name="Kauserud H."/>
        </authorList>
    </citation>
    <scope>NUCLEOTIDE SEQUENCE</scope>
    <source>
        <strain evidence="3">CBHHK200</strain>
    </source>
</reference>
<evidence type="ECO:0000256" key="1">
    <source>
        <dbReference type="SAM" id="MobiDB-lite"/>
    </source>
</evidence>
<feature type="region of interest" description="Disordered" evidence="1">
    <location>
        <begin position="51"/>
        <end position="74"/>
    </location>
</feature>
<name>A0AAD6T2B6_9AGAR</name>
<comment type="caution">
    <text evidence="3">The sequence shown here is derived from an EMBL/GenBank/DDBJ whole genome shotgun (WGS) entry which is preliminary data.</text>
</comment>
<accession>A0AAD6T2B6</accession>
<evidence type="ECO:0000313" key="3">
    <source>
        <dbReference type="EMBL" id="KAJ7038040.1"/>
    </source>
</evidence>
<keyword evidence="2" id="KW-0812">Transmembrane</keyword>
<dbReference type="Proteomes" id="UP001218188">
    <property type="component" value="Unassembled WGS sequence"/>
</dbReference>
<evidence type="ECO:0000256" key="2">
    <source>
        <dbReference type="SAM" id="Phobius"/>
    </source>
</evidence>
<proteinExistence type="predicted"/>
<feature type="transmembrane region" description="Helical" evidence="2">
    <location>
        <begin position="87"/>
        <end position="105"/>
    </location>
</feature>
<sequence length="123" mass="13548">MIRSGGAQALRVASKHLARTSAFVGIAPFGSRTTLLAPVFSKLGFSTSRPLLLEKQPGPSQDGPGELAPPKKPDRWEELGISKNMKILLLVIFSILGTIETWVWTKGILRWYYGAPKEEEDVK</sequence>
<evidence type="ECO:0000313" key="4">
    <source>
        <dbReference type="Proteomes" id="UP001218188"/>
    </source>
</evidence>
<dbReference type="EMBL" id="JARJCM010000034">
    <property type="protein sequence ID" value="KAJ7038040.1"/>
    <property type="molecule type" value="Genomic_DNA"/>
</dbReference>
<gene>
    <name evidence="3" type="ORF">C8F04DRAFT_1091154</name>
</gene>
<keyword evidence="2" id="KW-1133">Transmembrane helix</keyword>
<organism evidence="3 4">
    <name type="scientific">Mycena alexandri</name>
    <dbReference type="NCBI Taxonomy" id="1745969"/>
    <lineage>
        <taxon>Eukaryota</taxon>
        <taxon>Fungi</taxon>
        <taxon>Dikarya</taxon>
        <taxon>Basidiomycota</taxon>
        <taxon>Agaricomycotina</taxon>
        <taxon>Agaricomycetes</taxon>
        <taxon>Agaricomycetidae</taxon>
        <taxon>Agaricales</taxon>
        <taxon>Marasmiineae</taxon>
        <taxon>Mycenaceae</taxon>
        <taxon>Mycena</taxon>
    </lineage>
</organism>
<protein>
    <submittedName>
        <fullName evidence="3">Uncharacterized protein</fullName>
    </submittedName>
</protein>
<keyword evidence="4" id="KW-1185">Reference proteome</keyword>
<keyword evidence="2" id="KW-0472">Membrane</keyword>